<proteinExistence type="inferred from homology"/>
<dbReference type="Proteomes" id="UP000238375">
    <property type="component" value="Unassembled WGS sequence"/>
</dbReference>
<organism evidence="5 6">
    <name type="scientific">Spirosoma oryzae</name>
    <dbReference type="NCBI Taxonomy" id="1469603"/>
    <lineage>
        <taxon>Bacteria</taxon>
        <taxon>Pseudomonadati</taxon>
        <taxon>Bacteroidota</taxon>
        <taxon>Cytophagia</taxon>
        <taxon>Cytophagales</taxon>
        <taxon>Cytophagaceae</taxon>
        <taxon>Spirosoma</taxon>
    </lineage>
</organism>
<keyword evidence="6" id="KW-1185">Reference proteome</keyword>
<evidence type="ECO:0000256" key="1">
    <source>
        <dbReference type="ARBA" id="ARBA00006914"/>
    </source>
</evidence>
<dbReference type="SUPFAM" id="SSF52540">
    <property type="entry name" value="P-loop containing nucleoside triphosphate hydrolases"/>
    <property type="match status" value="1"/>
</dbReference>
<evidence type="ECO:0000313" key="6">
    <source>
        <dbReference type="Proteomes" id="UP000238375"/>
    </source>
</evidence>
<reference evidence="5 6" key="1">
    <citation type="submission" date="2018-03" db="EMBL/GenBank/DDBJ databases">
        <title>Genomic Encyclopedia of Archaeal and Bacterial Type Strains, Phase II (KMG-II): from individual species to whole genera.</title>
        <authorList>
            <person name="Goeker M."/>
        </authorList>
    </citation>
    <scope>NUCLEOTIDE SEQUENCE [LARGE SCALE GENOMIC DNA]</scope>
    <source>
        <strain evidence="5 6">DSM 28354</strain>
    </source>
</reference>
<dbReference type="InterPro" id="IPR050221">
    <property type="entry name" value="26S_Proteasome_ATPase"/>
</dbReference>
<evidence type="ECO:0000313" key="5">
    <source>
        <dbReference type="EMBL" id="PRY44151.1"/>
    </source>
</evidence>
<dbReference type="InterPro" id="IPR003959">
    <property type="entry name" value="ATPase_AAA_core"/>
</dbReference>
<dbReference type="InterPro" id="IPR027417">
    <property type="entry name" value="P-loop_NTPase"/>
</dbReference>
<dbReference type="GO" id="GO:0005524">
    <property type="term" value="F:ATP binding"/>
    <property type="evidence" value="ECO:0007669"/>
    <property type="project" value="UniProtKB-KW"/>
</dbReference>
<dbReference type="SMART" id="SM00382">
    <property type="entry name" value="AAA"/>
    <property type="match status" value="1"/>
</dbReference>
<evidence type="ECO:0000256" key="3">
    <source>
        <dbReference type="ARBA" id="ARBA00022840"/>
    </source>
</evidence>
<dbReference type="AlphaFoldDB" id="A0A2T0TES1"/>
<dbReference type="PANTHER" id="PTHR23073">
    <property type="entry name" value="26S PROTEASOME REGULATORY SUBUNIT"/>
    <property type="match status" value="1"/>
</dbReference>
<dbReference type="InterPro" id="IPR003593">
    <property type="entry name" value="AAA+_ATPase"/>
</dbReference>
<dbReference type="CDD" id="cd19481">
    <property type="entry name" value="RecA-like_protease"/>
    <property type="match status" value="1"/>
</dbReference>
<comment type="similarity">
    <text evidence="1">Belongs to the AAA ATPase family.</text>
</comment>
<dbReference type="RefSeq" id="WP_245882204.1">
    <property type="nucleotide sequence ID" value="NZ_PVTE01000003.1"/>
</dbReference>
<dbReference type="Pfam" id="PF00004">
    <property type="entry name" value="AAA"/>
    <property type="match status" value="1"/>
</dbReference>
<evidence type="ECO:0000259" key="4">
    <source>
        <dbReference type="SMART" id="SM00382"/>
    </source>
</evidence>
<keyword evidence="2" id="KW-0547">Nucleotide-binding</keyword>
<protein>
    <submittedName>
        <fullName evidence="5">ATPase family protein associated with various cellular activities (AAA)</fullName>
    </submittedName>
</protein>
<dbReference type="GO" id="GO:0016887">
    <property type="term" value="F:ATP hydrolysis activity"/>
    <property type="evidence" value="ECO:0007669"/>
    <property type="project" value="InterPro"/>
</dbReference>
<name>A0A2T0TES1_9BACT</name>
<dbReference type="EMBL" id="PVTE01000003">
    <property type="protein sequence ID" value="PRY44151.1"/>
    <property type="molecule type" value="Genomic_DNA"/>
</dbReference>
<feature type="domain" description="AAA+ ATPase" evidence="4">
    <location>
        <begin position="242"/>
        <end position="374"/>
    </location>
</feature>
<comment type="caution">
    <text evidence="5">The sequence shown here is derived from an EMBL/GenBank/DDBJ whole genome shotgun (WGS) entry which is preliminary data.</text>
</comment>
<dbReference type="Gene3D" id="3.40.50.300">
    <property type="entry name" value="P-loop containing nucleotide triphosphate hydrolases"/>
    <property type="match status" value="1"/>
</dbReference>
<evidence type="ECO:0000256" key="2">
    <source>
        <dbReference type="ARBA" id="ARBA00022741"/>
    </source>
</evidence>
<sequence length="461" mass="52131">MEEVLHIITNASLIQQELDWLEAVISTRMSLYFQTECDYDSVEAIPMPDVSDDPSPYGRLLVSNELNAVERLVLILTLTPHIRPQLLDYFFVRNTAYDRGFTEFGGIKGKNHSGFLPTGETALFLLAGDDVQRRVRLQTMLLHESVLLRKNIIRLSVADPEEPALSAPLLLTPDYVAYLTTGEFSKPNFSPDFPASLVSTNMDWSDLVIESHVMAEVMEIKSWIDQADELMKDAHLKKYLKPGYRALFYGPPGTGKTLTASLLGRSTGLDVYKIDLSMVVSKYIGETEKNLGRVFDVAQSRKWILFFDEADALFGKRSETNSSNDRHANQEVAYLLQRIEDFPGVVILATNLKDNIDEAFARRFQSIIHFPAPNASKRTQLWKQAFNGPYELAKDVDFESIAEKYTIAGGAIINVLRYCVLAASQHHRPIRQDDILTGLKKEFHKSGRTLEDVAKSTNRRY</sequence>
<keyword evidence="3" id="KW-0067">ATP-binding</keyword>
<gene>
    <name evidence="5" type="ORF">CLV58_103120</name>
</gene>
<accession>A0A2T0TES1</accession>